<proteinExistence type="predicted"/>
<sequence length="335" mass="37127">MSQPTRVVTLAASLVLLTALPGRRAAQDGIQQLPGLREQPGFKQYSGFLQAGGSRRLHYWFVESQHSPNTDPVVLWMNGGPGCSSLIGMMTELGPFRLSSDGHNLTTNPYSWNKASTTRASPCVANVVFLEAPVGVGFSYDQSGSHYNRSDDTTADDNYLAVQDFFSKFPHLRKNDFYVTGESYAGVYVPMLTLRILRNPGEIRLKVKEAEINFDGLNHYNLYDPSVSDRSVKKHNVCFQVMSSSPVQSCIDDSAVERSKFNYTKQYSSMKDTVRKLVDSKRLRTLIYNGDVDMVCNFLSNQWFLDALGYPTGEARAVAAEPCSAAAPARQLCAV</sequence>
<organism evidence="1 2">
    <name type="scientific">Ixodes persulcatus</name>
    <name type="common">Taiga tick</name>
    <dbReference type="NCBI Taxonomy" id="34615"/>
    <lineage>
        <taxon>Eukaryota</taxon>
        <taxon>Metazoa</taxon>
        <taxon>Ecdysozoa</taxon>
        <taxon>Arthropoda</taxon>
        <taxon>Chelicerata</taxon>
        <taxon>Arachnida</taxon>
        <taxon>Acari</taxon>
        <taxon>Parasitiformes</taxon>
        <taxon>Ixodida</taxon>
        <taxon>Ixodoidea</taxon>
        <taxon>Ixodidae</taxon>
        <taxon>Ixodinae</taxon>
        <taxon>Ixodes</taxon>
    </lineage>
</organism>
<keyword evidence="2" id="KW-1185">Reference proteome</keyword>
<dbReference type="Proteomes" id="UP000805193">
    <property type="component" value="Unassembled WGS sequence"/>
</dbReference>
<protein>
    <submittedName>
        <fullName evidence="1">Uncharacterized protein</fullName>
    </submittedName>
</protein>
<reference evidence="1 2" key="1">
    <citation type="journal article" date="2020" name="Cell">
        <title>Large-Scale Comparative Analyses of Tick Genomes Elucidate Their Genetic Diversity and Vector Capacities.</title>
        <authorList>
            <consortium name="Tick Genome and Microbiome Consortium (TIGMIC)"/>
            <person name="Jia N."/>
            <person name="Wang J."/>
            <person name="Shi W."/>
            <person name="Du L."/>
            <person name="Sun Y."/>
            <person name="Zhan W."/>
            <person name="Jiang J.F."/>
            <person name="Wang Q."/>
            <person name="Zhang B."/>
            <person name="Ji P."/>
            <person name="Bell-Sakyi L."/>
            <person name="Cui X.M."/>
            <person name="Yuan T.T."/>
            <person name="Jiang B.G."/>
            <person name="Yang W.F."/>
            <person name="Lam T.T."/>
            <person name="Chang Q.C."/>
            <person name="Ding S.J."/>
            <person name="Wang X.J."/>
            <person name="Zhu J.G."/>
            <person name="Ruan X.D."/>
            <person name="Zhao L."/>
            <person name="Wei J.T."/>
            <person name="Ye R.Z."/>
            <person name="Que T.C."/>
            <person name="Du C.H."/>
            <person name="Zhou Y.H."/>
            <person name="Cheng J.X."/>
            <person name="Dai P.F."/>
            <person name="Guo W.B."/>
            <person name="Han X.H."/>
            <person name="Huang E.J."/>
            <person name="Li L.F."/>
            <person name="Wei W."/>
            <person name="Gao Y.C."/>
            <person name="Liu J.Z."/>
            <person name="Shao H.Z."/>
            <person name="Wang X."/>
            <person name="Wang C.C."/>
            <person name="Yang T.C."/>
            <person name="Huo Q.B."/>
            <person name="Li W."/>
            <person name="Chen H.Y."/>
            <person name="Chen S.E."/>
            <person name="Zhou L.G."/>
            <person name="Ni X.B."/>
            <person name="Tian J.H."/>
            <person name="Sheng Y."/>
            <person name="Liu T."/>
            <person name="Pan Y.S."/>
            <person name="Xia L.Y."/>
            <person name="Li J."/>
            <person name="Zhao F."/>
            <person name="Cao W.C."/>
        </authorList>
    </citation>
    <scope>NUCLEOTIDE SEQUENCE [LARGE SCALE GENOMIC DNA]</scope>
    <source>
        <strain evidence="1">Iper-2018</strain>
    </source>
</reference>
<gene>
    <name evidence="1" type="ORF">HPB47_005578</name>
</gene>
<evidence type="ECO:0000313" key="2">
    <source>
        <dbReference type="Proteomes" id="UP000805193"/>
    </source>
</evidence>
<accession>A0AC60PCZ4</accession>
<dbReference type="EMBL" id="JABSTQ010010840">
    <property type="protein sequence ID" value="KAG0417471.1"/>
    <property type="molecule type" value="Genomic_DNA"/>
</dbReference>
<evidence type="ECO:0000313" key="1">
    <source>
        <dbReference type="EMBL" id="KAG0417471.1"/>
    </source>
</evidence>
<comment type="caution">
    <text evidence="1">The sequence shown here is derived from an EMBL/GenBank/DDBJ whole genome shotgun (WGS) entry which is preliminary data.</text>
</comment>
<name>A0AC60PCZ4_IXOPE</name>